<name>A0ACB8NRC0_CITSI</name>
<organism evidence="1 2">
    <name type="scientific">Citrus sinensis</name>
    <name type="common">Sweet orange</name>
    <name type="synonym">Citrus aurantium var. sinensis</name>
    <dbReference type="NCBI Taxonomy" id="2711"/>
    <lineage>
        <taxon>Eukaryota</taxon>
        <taxon>Viridiplantae</taxon>
        <taxon>Streptophyta</taxon>
        <taxon>Embryophyta</taxon>
        <taxon>Tracheophyta</taxon>
        <taxon>Spermatophyta</taxon>
        <taxon>Magnoliopsida</taxon>
        <taxon>eudicotyledons</taxon>
        <taxon>Gunneridae</taxon>
        <taxon>Pentapetalae</taxon>
        <taxon>rosids</taxon>
        <taxon>malvids</taxon>
        <taxon>Sapindales</taxon>
        <taxon>Rutaceae</taxon>
        <taxon>Aurantioideae</taxon>
        <taxon>Citrus</taxon>
    </lineage>
</organism>
<keyword evidence="2" id="KW-1185">Reference proteome</keyword>
<reference evidence="2" key="1">
    <citation type="journal article" date="2023" name="Hortic. Res.">
        <title>A chromosome-level phased genome enabling allele-level studies in sweet orange: a case study on citrus Huanglongbing tolerance.</title>
        <authorList>
            <person name="Wu B."/>
            <person name="Yu Q."/>
            <person name="Deng Z."/>
            <person name="Duan Y."/>
            <person name="Luo F."/>
            <person name="Gmitter F. Jr."/>
        </authorList>
    </citation>
    <scope>NUCLEOTIDE SEQUENCE [LARGE SCALE GENOMIC DNA]</scope>
    <source>
        <strain evidence="2">cv. Valencia</strain>
    </source>
</reference>
<sequence>MATQNDSTFREGQSTTRPPFFDGNDYSYWKTRMRIYLQALDYEIWEIVCDGPFMPLTKNEIGEDIPKPSREWNELEKRKASLNSKAMNALFCALDKKEFHRVSSCESANEIWHKLEVVYEGTNQVKESKISRYTRQYELFQMEQNENVYSMYTRFTDIVNTLGALGKTFSNSEKVKKIIRSLPKEWRQKRTAIEEAKDLNILPIDDLIGSLISYEEDLAVERGNEERKKNIALKVTKYESDGESEPDDEELAMLARRFRKFFKKTSDRRKFRNFKNQKEKKEAIICYECKKPGHIRSECPLLNKLKKKAMVATWDDSDEDSSDEDESQEVSNLALMALGDDDDLNEGLKKKKNKWYLDSGCSRHMTGNYAWFSSFTKIENGGDVSFGDNSKGKILGIGNVGDPSRGLTTRSSLRNTCEHAAFISQIEPKSFADAENDEFWIMAMQEELNQFERNKVWELVPKPEHQSIIGTKWVFRNKMDESGVVVRNKARLVAQGYNQEEGIDFDETFAPVARLESIRMLLAFACHKDFILFQMDVKSAFLNGYIMEEVYVKQPPGFENEKFPNHVYKLAKALYGLKQAPRAWYDRLKNFLLDNGFSMGRADTTLFIKNKNQDILVVQIYVDDIIFGSTNESLCKEFSSCMSKEFEMSMMGELKYFLGLQIKQNNEGIFINQAKYVKDLLKRFGIDESNTKNTPMSTTIKLDKDEKGKEVDIKKYRGMIGSLLYLTASRPDIMFSVCLCARFQSCPKESHLLAVKRIFRYLSGTIDIGLWYPRGTHIDLTCYSDADFAGHKVDRKSTSGTCHFLGHSLVSWFSKKQNSVALSTTEAEYIAAGLILLPQTNPLYSNFVKTRNCIFKLFFLPTMAGGDKSKGKHVAKKRKDDHGDYSDFMLIHFPRLQLRKYFLDHFKPRTVITPHFVNLNNMKNLEICDNSLKDLLIAMGWKNVLVVNDPYYANLVKVFYSNMDTDVSNRIVTNVGRIHIEFDVALLNSILGTPNEGLEIYSARAKIKQPWFSLENAVRKICRRRDLSTAFCNSPLKSQALPLQTRILHYVLHHVITPRGGHADEVSRLDVAILDCILEERVLNIGYIILNHMLSTPNLAKRSLPYASIITRILEYFHVPITESISSNSRELGDDSIANLGFYWRDDSWHKDQRTKKVTDLAPSDHRFFNDVHPPHLLRDLSAPYLSHPPPSESPSHSTSADSEESVSLLQSMLEAFQLQSISERERLFAQQQQLLDGQQQLFAALGFPPPSSSSHPPSP</sequence>
<evidence type="ECO:0000313" key="2">
    <source>
        <dbReference type="Proteomes" id="UP000829398"/>
    </source>
</evidence>
<accession>A0ACB8NRC0</accession>
<comment type="caution">
    <text evidence="1">The sequence shown here is derived from an EMBL/GenBank/DDBJ whole genome shotgun (WGS) entry which is preliminary data.</text>
</comment>
<proteinExistence type="predicted"/>
<dbReference type="EMBL" id="CM039170">
    <property type="protein sequence ID" value="KAH9800580.1"/>
    <property type="molecule type" value="Genomic_DNA"/>
</dbReference>
<dbReference type="Proteomes" id="UP000829398">
    <property type="component" value="Chromosome 1"/>
</dbReference>
<gene>
    <name evidence="1" type="ORF">KPL71_000717</name>
</gene>
<protein>
    <submittedName>
        <fullName evidence="1">Uncharacterized protein</fullName>
    </submittedName>
</protein>
<evidence type="ECO:0000313" key="1">
    <source>
        <dbReference type="EMBL" id="KAH9800580.1"/>
    </source>
</evidence>